<gene>
    <name evidence="2" type="ORF">CYMTET_30273</name>
</gene>
<dbReference type="EMBL" id="LGRX02017424">
    <property type="protein sequence ID" value="KAK3260794.1"/>
    <property type="molecule type" value="Genomic_DNA"/>
</dbReference>
<dbReference type="Proteomes" id="UP001190700">
    <property type="component" value="Unassembled WGS sequence"/>
</dbReference>
<accession>A0AAE0KUD0</accession>
<dbReference type="AlphaFoldDB" id="A0AAE0KUD0"/>
<organism evidence="2 3">
    <name type="scientific">Cymbomonas tetramitiformis</name>
    <dbReference type="NCBI Taxonomy" id="36881"/>
    <lineage>
        <taxon>Eukaryota</taxon>
        <taxon>Viridiplantae</taxon>
        <taxon>Chlorophyta</taxon>
        <taxon>Pyramimonadophyceae</taxon>
        <taxon>Pyramimonadales</taxon>
        <taxon>Pyramimonadaceae</taxon>
        <taxon>Cymbomonas</taxon>
    </lineage>
</organism>
<evidence type="ECO:0000313" key="2">
    <source>
        <dbReference type="EMBL" id="KAK3260794.1"/>
    </source>
</evidence>
<evidence type="ECO:0000256" key="1">
    <source>
        <dbReference type="SAM" id="MobiDB-lite"/>
    </source>
</evidence>
<sequence length="817" mass="93821">MEDQEEENLQFTSPGKDGREVYEDSDPENEIDELPTRKRTRTHERKEWVALLSASSWNSCIQKITAVCSEGFSKADKPHIAKRTGNITHKFKCSLYKSSGCQAFFKIIQSSSECCDLFQSGEHDHAGFFNKGLNPQVKTYLDTHLKMGKGPKSVFLEMKDDLSLPTVPAYATICNYAYNNKYRIWETEDIKTYGNYMHECVTANLFAIPITDLDTPGVLCMFDGQVLLQDGSYAVVPAYKDNSRNNLPPLIFQATSCLEFMVAWRHDKWREDPAVCERRLQQEFEKLLASDGCSHFLELASNLLACHGWSTKKSHFYKGKLNLRALIRNYQQLVEDYQLQQKRKRWTVIYTTWELLQVLSTSDHRSRDDTYKTNWNGFPVEFGGTCWLDKRFRMGYMALKSHEDAFASELVDFLVLRAIRISFGVLWQPKLHTLDHSLAFYNANLSLPKTAQVVFNHLERGDRVDETINDEIIMVEDVKQGICWAHCKMKLNEKSSMFNDANNVESFKTGVTGVHRITLTSVRTEAFKLLMLSFEEEEEYICSWFVDFWWGQWSGWVLGTMPPGKPSTQNSPESNNRWAKAALCNGKRLQLARFHKSAMKYVRNETIFEREHALPTGPIVRHDMWREALLMVESNVMEFMTKATRLPHLPDEETMAFVLPTMKTFNSLKSVTIADKRKEILVMAAEFLSLIRDPVNPPANVTTFNEFVSLYASFVLVQASTTPTDYVHYTCNCPEFYESGVCADVVAVGLFKGKFKAPLEKQLDLIGRIPKAGRPMKPTSALRRQPLGKITGKLKRLAGKKRKQVTLLRRTQWTVRS</sequence>
<evidence type="ECO:0008006" key="4">
    <source>
        <dbReference type="Google" id="ProtNLM"/>
    </source>
</evidence>
<proteinExistence type="predicted"/>
<protein>
    <recommendedName>
        <fullName evidence="4">SWIM-type domain-containing protein</fullName>
    </recommendedName>
</protein>
<name>A0AAE0KUD0_9CHLO</name>
<reference evidence="2 3" key="1">
    <citation type="journal article" date="2015" name="Genome Biol. Evol.">
        <title>Comparative Genomics of a Bacterivorous Green Alga Reveals Evolutionary Causalities and Consequences of Phago-Mixotrophic Mode of Nutrition.</title>
        <authorList>
            <person name="Burns J.A."/>
            <person name="Paasch A."/>
            <person name="Narechania A."/>
            <person name="Kim E."/>
        </authorList>
    </citation>
    <scope>NUCLEOTIDE SEQUENCE [LARGE SCALE GENOMIC DNA]</scope>
    <source>
        <strain evidence="2 3">PLY_AMNH</strain>
    </source>
</reference>
<comment type="caution">
    <text evidence="2">The sequence shown here is derived from an EMBL/GenBank/DDBJ whole genome shotgun (WGS) entry which is preliminary data.</text>
</comment>
<feature type="region of interest" description="Disordered" evidence="1">
    <location>
        <begin position="1"/>
        <end position="38"/>
    </location>
</feature>
<evidence type="ECO:0000313" key="3">
    <source>
        <dbReference type="Proteomes" id="UP001190700"/>
    </source>
</evidence>
<keyword evidence="3" id="KW-1185">Reference proteome</keyword>
<feature type="compositionally biased region" description="Acidic residues" evidence="1">
    <location>
        <begin position="23"/>
        <end position="33"/>
    </location>
</feature>